<proteinExistence type="predicted"/>
<evidence type="ECO:0000313" key="1">
    <source>
        <dbReference type="EMBL" id="TMS02108.1"/>
    </source>
</evidence>
<dbReference type="Proteomes" id="UP000793456">
    <property type="component" value="Chromosome XXIV"/>
</dbReference>
<comment type="caution">
    <text evidence="1">The sequence shown here is derived from an EMBL/GenBank/DDBJ whole genome shotgun (WGS) entry which is preliminary data.</text>
</comment>
<organism evidence="1 2">
    <name type="scientific">Larimichthys crocea</name>
    <name type="common">Large yellow croaker</name>
    <name type="synonym">Pseudosciaena crocea</name>
    <dbReference type="NCBI Taxonomy" id="215358"/>
    <lineage>
        <taxon>Eukaryota</taxon>
        <taxon>Metazoa</taxon>
        <taxon>Chordata</taxon>
        <taxon>Craniata</taxon>
        <taxon>Vertebrata</taxon>
        <taxon>Euteleostomi</taxon>
        <taxon>Actinopterygii</taxon>
        <taxon>Neopterygii</taxon>
        <taxon>Teleostei</taxon>
        <taxon>Neoteleostei</taxon>
        <taxon>Acanthomorphata</taxon>
        <taxon>Eupercaria</taxon>
        <taxon>Sciaenidae</taxon>
        <taxon>Larimichthys</taxon>
    </lineage>
</organism>
<protein>
    <submittedName>
        <fullName evidence="1">Uncharacterized protein</fullName>
    </submittedName>
</protein>
<name>A0ACD3Q6F9_LARCR</name>
<reference evidence="1" key="1">
    <citation type="submission" date="2018-11" db="EMBL/GenBank/DDBJ databases">
        <title>The sequence and de novo assembly of Larimichthys crocea genome using PacBio and Hi-C technologies.</title>
        <authorList>
            <person name="Xu P."/>
            <person name="Chen B."/>
            <person name="Zhou Z."/>
            <person name="Ke Q."/>
            <person name="Wu Y."/>
            <person name="Bai H."/>
            <person name="Pu F."/>
        </authorList>
    </citation>
    <scope>NUCLEOTIDE SEQUENCE</scope>
    <source>
        <tissue evidence="1">Muscle</tissue>
    </source>
</reference>
<dbReference type="EMBL" id="CM011697">
    <property type="protein sequence ID" value="TMS02108.1"/>
    <property type="molecule type" value="Genomic_DNA"/>
</dbReference>
<keyword evidence="2" id="KW-1185">Reference proteome</keyword>
<sequence>MTEGLIQRETNSEITPPPERVTAGGNGKRWQRSGTSIGRRGEINLVINSDLKEEKPLGTPRMHPTTSGCHQLNADIRTD</sequence>
<gene>
    <name evidence="1" type="ORF">E3U43_007648</name>
</gene>
<accession>A0ACD3Q6F9</accession>
<evidence type="ECO:0000313" key="2">
    <source>
        <dbReference type="Proteomes" id="UP000793456"/>
    </source>
</evidence>